<feature type="region of interest" description="Disordered" evidence="1">
    <location>
        <begin position="188"/>
        <end position="219"/>
    </location>
</feature>
<reference evidence="3" key="1">
    <citation type="journal article" date="2013" name="Environ. Microbiol.">
        <title>Microbiota from the distal guts of lean and obese adolescents exhibit partial functional redundancy besides clear differences in community structure.</title>
        <authorList>
            <person name="Ferrer M."/>
            <person name="Ruiz A."/>
            <person name="Lanza F."/>
            <person name="Haange S.B."/>
            <person name="Oberbach A."/>
            <person name="Till H."/>
            <person name="Bargiela R."/>
            <person name="Campoy C."/>
            <person name="Segura M.T."/>
            <person name="Richter M."/>
            <person name="von Bergen M."/>
            <person name="Seifert J."/>
            <person name="Suarez A."/>
        </authorList>
    </citation>
    <scope>NUCLEOTIDE SEQUENCE</scope>
</reference>
<dbReference type="GO" id="GO:0031522">
    <property type="term" value="C:cell envelope Sec protein transport complex"/>
    <property type="evidence" value="ECO:0007669"/>
    <property type="project" value="TreeGrafter"/>
</dbReference>
<feature type="non-terminal residue" evidence="3">
    <location>
        <position position="1"/>
    </location>
</feature>
<dbReference type="InterPro" id="IPR036266">
    <property type="entry name" value="SecA_Wing/Scaffold_sf"/>
</dbReference>
<dbReference type="AlphaFoldDB" id="K1SK08"/>
<gene>
    <name evidence="3" type="ORF">LEA_12606</name>
</gene>
<dbReference type="SUPFAM" id="SSF81886">
    <property type="entry name" value="Helical scaffold and wing domains of SecA"/>
    <property type="match status" value="1"/>
</dbReference>
<dbReference type="GO" id="GO:0043952">
    <property type="term" value="P:protein transport by the Sec complex"/>
    <property type="evidence" value="ECO:0007669"/>
    <property type="project" value="TreeGrafter"/>
</dbReference>
<feature type="domain" description="SecA Wing/Scaffold" evidence="2">
    <location>
        <begin position="1"/>
        <end position="179"/>
    </location>
</feature>
<sequence length="219" mass="25443">RNVLEFDDVMNEQRKKIYSERNQVLDGADLHETIQKMINDYFDSMVQFYCPSSLPENEWNLAGMKTKLGWIIGSDSLDELKTPDDYLKYFLSKAEKLYNDRKQKYGAEIMSLLERKILLQNVDRNWMDHLDAMEELKRGIYLRSYGQQNPIVAFRMESYDMFEEMTDAIREGTVTGILTVVIRTEADTKREQQGKITSTSGATDGSEKKQPVRKAKKPG</sequence>
<dbReference type="GO" id="GO:0005524">
    <property type="term" value="F:ATP binding"/>
    <property type="evidence" value="ECO:0007669"/>
    <property type="project" value="InterPro"/>
</dbReference>
<dbReference type="Gene3D" id="1.10.3060.10">
    <property type="entry name" value="Helical scaffold and wing domains of SecA"/>
    <property type="match status" value="1"/>
</dbReference>
<dbReference type="GO" id="GO:0017038">
    <property type="term" value="P:protein import"/>
    <property type="evidence" value="ECO:0007669"/>
    <property type="project" value="InterPro"/>
</dbReference>
<dbReference type="Pfam" id="PF07516">
    <property type="entry name" value="SecA_SW"/>
    <property type="match status" value="1"/>
</dbReference>
<name>K1SK08_9ZZZZ</name>
<evidence type="ECO:0000313" key="3">
    <source>
        <dbReference type="EMBL" id="EKC60942.1"/>
    </source>
</evidence>
<dbReference type="GO" id="GO:0006886">
    <property type="term" value="P:intracellular protein transport"/>
    <property type="evidence" value="ECO:0007669"/>
    <property type="project" value="InterPro"/>
</dbReference>
<dbReference type="GO" id="GO:0006605">
    <property type="term" value="P:protein targeting"/>
    <property type="evidence" value="ECO:0007669"/>
    <property type="project" value="InterPro"/>
</dbReference>
<feature type="compositionally biased region" description="Polar residues" evidence="1">
    <location>
        <begin position="194"/>
        <end position="203"/>
    </location>
</feature>
<accession>K1SK08</accession>
<comment type="caution">
    <text evidence="3">The sequence shown here is derived from an EMBL/GenBank/DDBJ whole genome shotgun (WGS) entry which is preliminary data.</text>
</comment>
<dbReference type="EMBL" id="AJWY01008533">
    <property type="protein sequence ID" value="EKC60942.1"/>
    <property type="molecule type" value="Genomic_DNA"/>
</dbReference>
<dbReference type="InterPro" id="IPR011116">
    <property type="entry name" value="SecA_Wing/Scaffold"/>
</dbReference>
<dbReference type="PANTHER" id="PTHR30612:SF0">
    <property type="entry name" value="CHLOROPLAST PROTEIN-TRANSPORTING ATPASE"/>
    <property type="match status" value="1"/>
</dbReference>
<dbReference type="PANTHER" id="PTHR30612">
    <property type="entry name" value="SECA INNER MEMBRANE COMPONENT OF SEC PROTEIN SECRETION SYSTEM"/>
    <property type="match status" value="1"/>
</dbReference>
<feature type="non-terminal residue" evidence="3">
    <location>
        <position position="219"/>
    </location>
</feature>
<proteinExistence type="predicted"/>
<evidence type="ECO:0000259" key="2">
    <source>
        <dbReference type="Pfam" id="PF07516"/>
    </source>
</evidence>
<dbReference type="GO" id="GO:0005886">
    <property type="term" value="C:plasma membrane"/>
    <property type="evidence" value="ECO:0007669"/>
    <property type="project" value="TreeGrafter"/>
</dbReference>
<dbReference type="GO" id="GO:0005829">
    <property type="term" value="C:cytosol"/>
    <property type="evidence" value="ECO:0007669"/>
    <property type="project" value="TreeGrafter"/>
</dbReference>
<dbReference type="InterPro" id="IPR000185">
    <property type="entry name" value="SecA"/>
</dbReference>
<organism evidence="3">
    <name type="scientific">human gut metagenome</name>
    <dbReference type="NCBI Taxonomy" id="408170"/>
    <lineage>
        <taxon>unclassified sequences</taxon>
        <taxon>metagenomes</taxon>
        <taxon>organismal metagenomes</taxon>
    </lineage>
</organism>
<evidence type="ECO:0000256" key="1">
    <source>
        <dbReference type="SAM" id="MobiDB-lite"/>
    </source>
</evidence>
<protein>
    <submittedName>
        <fullName evidence="3">Preprotein translocase, SecA subunit</fullName>
    </submittedName>
</protein>